<dbReference type="Proteomes" id="UP001267290">
    <property type="component" value="Unassembled WGS sequence"/>
</dbReference>
<gene>
    <name evidence="1" type="ORF">J2736_006749</name>
</gene>
<protein>
    <submittedName>
        <fullName evidence="1">Uncharacterized protein</fullName>
    </submittedName>
</protein>
<evidence type="ECO:0000313" key="1">
    <source>
        <dbReference type="EMBL" id="MDR6555487.1"/>
    </source>
</evidence>
<reference evidence="1 2" key="1">
    <citation type="submission" date="2023-07" db="EMBL/GenBank/DDBJ databases">
        <title>Sorghum-associated microbial communities from plants grown in Nebraska, USA.</title>
        <authorList>
            <person name="Schachtman D."/>
        </authorList>
    </citation>
    <scope>NUCLEOTIDE SEQUENCE [LARGE SCALE GENOMIC DNA]</scope>
    <source>
        <strain evidence="1 2">CC258</strain>
    </source>
</reference>
<keyword evidence="2" id="KW-1185">Reference proteome</keyword>
<dbReference type="EMBL" id="JAVDSB010000030">
    <property type="protein sequence ID" value="MDR6555487.1"/>
    <property type="molecule type" value="Genomic_DNA"/>
</dbReference>
<sequence>MIELAIEEILQQLGIDISKFIQEELHIDRHQSTTGQNPDPTT</sequence>
<organism evidence="1 2">
    <name type="scientific">Paenibacillus qinlingensis</name>
    <dbReference type="NCBI Taxonomy" id="1837343"/>
    <lineage>
        <taxon>Bacteria</taxon>
        <taxon>Bacillati</taxon>
        <taxon>Bacillota</taxon>
        <taxon>Bacilli</taxon>
        <taxon>Bacillales</taxon>
        <taxon>Paenibacillaceae</taxon>
        <taxon>Paenibacillus</taxon>
    </lineage>
</organism>
<name>A0ABU1P8V4_9BACL</name>
<comment type="caution">
    <text evidence="1">The sequence shown here is derived from an EMBL/GenBank/DDBJ whole genome shotgun (WGS) entry which is preliminary data.</text>
</comment>
<evidence type="ECO:0000313" key="2">
    <source>
        <dbReference type="Proteomes" id="UP001267290"/>
    </source>
</evidence>
<proteinExistence type="predicted"/>
<accession>A0ABU1P8V4</accession>